<dbReference type="PROSITE" id="PS00878">
    <property type="entry name" value="ODR_DC_2_1"/>
    <property type="match status" value="1"/>
</dbReference>
<dbReference type="EC" id="4.1.1.19" evidence="6"/>
<dbReference type="Pfam" id="PF02784">
    <property type="entry name" value="Orn_Arg_deC_N"/>
    <property type="match status" value="1"/>
</dbReference>
<dbReference type="EMBL" id="JAYMYQ010000003">
    <property type="protein sequence ID" value="KAK7344686.1"/>
    <property type="molecule type" value="Genomic_DNA"/>
</dbReference>
<sequence length="315" mass="34678">MRCRPWLMSMLAKCLLLLTIISPGTPLFPRRSHCPVLQPKKTPAGPPLCLVACTGLTGGDLLTSPSTPPIGVAESHPGSVPGCSEEPVGVPLARFRFCHSIAEPESRYQSVYPLKSNQDRFIAKDIMGFGSPFRFGLEAGSKAELLPCTSCLCKDNRESFLVCNGYKDKEYISLALLARKFALNIVIVLEQEEERDSVIDISVKLCIRPVIGIFVKLRTMHSGHFGSTSGDKGKLSLTTFQILRVVNKLEQVGMFDCLQPRHFHIGSQIPSTVLLSGGVVEATQIYCELVRLGASDEEDHTPLLLATPLRRTHYW</sequence>
<keyword evidence="4" id="KW-0661">Putrescine biosynthesis</keyword>
<comment type="caution">
    <text evidence="9">The sequence shown here is derived from an EMBL/GenBank/DDBJ whole genome shotgun (WGS) entry which is preliminary data.</text>
</comment>
<gene>
    <name evidence="9" type="ORF">VNO77_14601</name>
</gene>
<feature type="chain" id="PRO_5042892857" description="Arginine decarboxylase" evidence="7">
    <location>
        <begin position="27"/>
        <end position="315"/>
    </location>
</feature>
<accession>A0AAN9LYW5</accession>
<keyword evidence="7" id="KW-0732">Signal</keyword>
<dbReference type="SUPFAM" id="SSF51419">
    <property type="entry name" value="PLP-binding barrel"/>
    <property type="match status" value="1"/>
</dbReference>
<keyword evidence="6" id="KW-0456">Lyase</keyword>
<evidence type="ECO:0000256" key="2">
    <source>
        <dbReference type="ARBA" id="ARBA00004773"/>
    </source>
</evidence>
<dbReference type="InterPro" id="IPR029066">
    <property type="entry name" value="PLP-binding_barrel"/>
</dbReference>
<name>A0AAN9LYW5_CANGL</name>
<evidence type="ECO:0000256" key="5">
    <source>
        <dbReference type="ARBA" id="ARBA00049309"/>
    </source>
</evidence>
<reference evidence="9 10" key="1">
    <citation type="submission" date="2024-01" db="EMBL/GenBank/DDBJ databases">
        <title>The genomes of 5 underutilized Papilionoideae crops provide insights into root nodulation and disease resistanc.</title>
        <authorList>
            <person name="Jiang F."/>
        </authorList>
    </citation>
    <scope>NUCLEOTIDE SEQUENCE [LARGE SCALE GENOMIC DNA]</scope>
    <source>
        <strain evidence="9">LVBAO_FW01</strain>
        <tissue evidence="9">Leaves</tissue>
    </source>
</reference>
<keyword evidence="6" id="KW-0460">Magnesium</keyword>
<dbReference type="Gene3D" id="3.20.20.10">
    <property type="entry name" value="Alanine racemase"/>
    <property type="match status" value="1"/>
</dbReference>
<organism evidence="9 10">
    <name type="scientific">Canavalia gladiata</name>
    <name type="common">Sword bean</name>
    <name type="synonym">Dolichos gladiatus</name>
    <dbReference type="NCBI Taxonomy" id="3824"/>
    <lineage>
        <taxon>Eukaryota</taxon>
        <taxon>Viridiplantae</taxon>
        <taxon>Streptophyta</taxon>
        <taxon>Embryophyta</taxon>
        <taxon>Tracheophyta</taxon>
        <taxon>Spermatophyta</taxon>
        <taxon>Magnoliopsida</taxon>
        <taxon>eudicotyledons</taxon>
        <taxon>Gunneridae</taxon>
        <taxon>Pentapetalae</taxon>
        <taxon>rosids</taxon>
        <taxon>fabids</taxon>
        <taxon>Fabales</taxon>
        <taxon>Fabaceae</taxon>
        <taxon>Papilionoideae</taxon>
        <taxon>50 kb inversion clade</taxon>
        <taxon>NPAAA clade</taxon>
        <taxon>indigoferoid/millettioid clade</taxon>
        <taxon>Phaseoleae</taxon>
        <taxon>Canavalia</taxon>
    </lineage>
</organism>
<comment type="similarity">
    <text evidence="6">Belongs to the Orn/Lys/Arg decarboxylase class-II family. SpeA subfamily.</text>
</comment>
<dbReference type="InterPro" id="IPR002985">
    <property type="entry name" value="Arg_decrbxlase"/>
</dbReference>
<comment type="pathway">
    <text evidence="2 6">Amine and polyamine biosynthesis; agmatine biosynthesis; agmatine from L-arginine: step 1/1.</text>
</comment>
<proteinExistence type="inferred from homology"/>
<dbReference type="GO" id="GO:0008295">
    <property type="term" value="P:spermidine biosynthetic process"/>
    <property type="evidence" value="ECO:0007669"/>
    <property type="project" value="UniProtKB-KW"/>
</dbReference>
<evidence type="ECO:0000256" key="1">
    <source>
        <dbReference type="ARBA" id="ARBA00001933"/>
    </source>
</evidence>
<comment type="catalytic activity">
    <reaction evidence="5 6">
        <text>L-arginine + H(+) = agmatine + CO2</text>
        <dbReference type="Rhea" id="RHEA:17641"/>
        <dbReference type="ChEBI" id="CHEBI:15378"/>
        <dbReference type="ChEBI" id="CHEBI:16526"/>
        <dbReference type="ChEBI" id="CHEBI:32682"/>
        <dbReference type="ChEBI" id="CHEBI:58145"/>
        <dbReference type="EC" id="4.1.1.19"/>
    </reaction>
</comment>
<feature type="domain" description="Orn/DAP/Arg decarboxylase 2 N-terminal" evidence="8">
    <location>
        <begin position="106"/>
        <end position="294"/>
    </location>
</feature>
<dbReference type="AlphaFoldDB" id="A0AAN9LYW5"/>
<evidence type="ECO:0000313" key="9">
    <source>
        <dbReference type="EMBL" id="KAK7344686.1"/>
    </source>
</evidence>
<keyword evidence="6" id="KW-0745">Spermidine biosynthesis</keyword>
<dbReference type="GO" id="GO:0008792">
    <property type="term" value="F:arginine decarboxylase activity"/>
    <property type="evidence" value="ECO:0007669"/>
    <property type="project" value="UniProtKB-EC"/>
</dbReference>
<keyword evidence="3 6" id="KW-0663">Pyridoxal phosphate</keyword>
<dbReference type="PRINTS" id="PR01179">
    <property type="entry name" value="ODADCRBXLASE"/>
</dbReference>
<feature type="signal peptide" evidence="7">
    <location>
        <begin position="1"/>
        <end position="26"/>
    </location>
</feature>
<evidence type="ECO:0000256" key="3">
    <source>
        <dbReference type="ARBA" id="ARBA00022898"/>
    </source>
</evidence>
<comment type="cofactor">
    <cofactor evidence="6">
        <name>Mg(2+)</name>
        <dbReference type="ChEBI" id="CHEBI:18420"/>
    </cofactor>
</comment>
<evidence type="ECO:0000256" key="4">
    <source>
        <dbReference type="ARBA" id="ARBA00023023"/>
    </source>
</evidence>
<dbReference type="PANTHER" id="PTHR43295:SF1">
    <property type="entry name" value="ARGININE DECARBOXYLASE 1, CHLOROPLASTIC-RELATED"/>
    <property type="match status" value="1"/>
</dbReference>
<dbReference type="InterPro" id="IPR000183">
    <property type="entry name" value="Orn/DAP/Arg_de-COase"/>
</dbReference>
<keyword evidence="6" id="KW-0210">Decarboxylase</keyword>
<dbReference type="InterPro" id="IPR022653">
    <property type="entry name" value="De-COase2_pyr-phos_BS"/>
</dbReference>
<evidence type="ECO:0000256" key="7">
    <source>
        <dbReference type="SAM" id="SignalP"/>
    </source>
</evidence>
<keyword evidence="10" id="KW-1185">Reference proteome</keyword>
<dbReference type="PANTHER" id="PTHR43295">
    <property type="entry name" value="ARGININE DECARBOXYLASE"/>
    <property type="match status" value="1"/>
</dbReference>
<dbReference type="Proteomes" id="UP001367508">
    <property type="component" value="Unassembled WGS sequence"/>
</dbReference>
<evidence type="ECO:0000313" key="10">
    <source>
        <dbReference type="Proteomes" id="UP001367508"/>
    </source>
</evidence>
<evidence type="ECO:0000259" key="8">
    <source>
        <dbReference type="Pfam" id="PF02784"/>
    </source>
</evidence>
<evidence type="ECO:0000256" key="6">
    <source>
        <dbReference type="RuleBase" id="RU003740"/>
    </source>
</evidence>
<comment type="cofactor">
    <cofactor evidence="1 6">
        <name>pyridoxal 5'-phosphate</name>
        <dbReference type="ChEBI" id="CHEBI:597326"/>
    </cofactor>
</comment>
<dbReference type="PRINTS" id="PR01180">
    <property type="entry name" value="ARGDCRBXLASE"/>
</dbReference>
<dbReference type="GO" id="GO:0006527">
    <property type="term" value="P:L-arginine catabolic process"/>
    <property type="evidence" value="ECO:0007669"/>
    <property type="project" value="InterPro"/>
</dbReference>
<dbReference type="InterPro" id="IPR022644">
    <property type="entry name" value="De-COase2_N"/>
</dbReference>
<dbReference type="GO" id="GO:0009446">
    <property type="term" value="P:putrescine biosynthetic process"/>
    <property type="evidence" value="ECO:0007669"/>
    <property type="project" value="UniProtKB-KW"/>
</dbReference>
<protein>
    <recommendedName>
        <fullName evidence="6">Arginine decarboxylase</fullName>
        <ecNumber evidence="6">4.1.1.19</ecNumber>
    </recommendedName>
</protein>